<keyword evidence="1" id="KW-0732">Signal</keyword>
<dbReference type="Gene3D" id="3.30.1950.10">
    <property type="entry name" value="wza like domain"/>
    <property type="match status" value="1"/>
</dbReference>
<dbReference type="InterPro" id="IPR003715">
    <property type="entry name" value="Poly_export_N"/>
</dbReference>
<organism evidence="4 5">
    <name type="scientific">Pelagerythrobacter aerophilus</name>
    <dbReference type="NCBI Taxonomy" id="2306995"/>
    <lineage>
        <taxon>Bacteria</taxon>
        <taxon>Pseudomonadati</taxon>
        <taxon>Pseudomonadota</taxon>
        <taxon>Alphaproteobacteria</taxon>
        <taxon>Sphingomonadales</taxon>
        <taxon>Erythrobacteraceae</taxon>
        <taxon>Pelagerythrobacter</taxon>
    </lineage>
</organism>
<dbReference type="PANTHER" id="PTHR33619:SF3">
    <property type="entry name" value="POLYSACCHARIDE EXPORT PROTEIN GFCE-RELATED"/>
    <property type="match status" value="1"/>
</dbReference>
<name>A0A418NFI2_9SPHN</name>
<protein>
    <submittedName>
        <fullName evidence="4">Polysaccharide export protein</fullName>
    </submittedName>
</protein>
<dbReference type="EMBL" id="QXFK01000019">
    <property type="protein sequence ID" value="RIV76034.1"/>
    <property type="molecule type" value="Genomic_DNA"/>
</dbReference>
<dbReference type="Pfam" id="PF10531">
    <property type="entry name" value="SLBB"/>
    <property type="match status" value="1"/>
</dbReference>
<feature type="domain" description="Polysaccharide export protein N-terminal" evidence="2">
    <location>
        <begin position="112"/>
        <end position="180"/>
    </location>
</feature>
<dbReference type="Gene3D" id="3.10.560.10">
    <property type="entry name" value="Outer membrane lipoprotein wza domain like"/>
    <property type="match status" value="1"/>
</dbReference>
<dbReference type="Pfam" id="PF02563">
    <property type="entry name" value="Poly_export"/>
    <property type="match status" value="1"/>
</dbReference>
<sequence>MRFCSRFGLAGDHTSRIQRNMVHVVHGWVGTLKRAPNFRRPGLAYQRRSGKCAIQMRNWTKRMSTIRYFLVCLTAASLLAGCAGKDRSVAMAPGIELTDLDSLPPPDGGYVTRVQPGDQLEITVLNSEPLSGTYIVDDRGNLDFPLIGPINVEGESATGVGKIIAQHLEGRFLRDPNVSVIPAELSQPTVSVGGEVEKPGAYPARLSRTLARAINNAGGLADYAKTDDVVVMRTVGDTTYIGVYNIEAIQRGNYPDPRIYADDIVTVGDSPARRRLETILQFVPLLTSSAILIDRIGN</sequence>
<dbReference type="PANTHER" id="PTHR33619">
    <property type="entry name" value="POLYSACCHARIDE EXPORT PROTEIN GFCE-RELATED"/>
    <property type="match status" value="1"/>
</dbReference>
<keyword evidence="5" id="KW-1185">Reference proteome</keyword>
<evidence type="ECO:0000313" key="5">
    <source>
        <dbReference type="Proteomes" id="UP000285092"/>
    </source>
</evidence>
<dbReference type="AlphaFoldDB" id="A0A418NFI2"/>
<accession>A0A418NFI2</accession>
<comment type="caution">
    <text evidence="4">The sequence shown here is derived from an EMBL/GenBank/DDBJ whole genome shotgun (WGS) entry which is preliminary data.</text>
</comment>
<evidence type="ECO:0000313" key="4">
    <source>
        <dbReference type="EMBL" id="RIV76034.1"/>
    </source>
</evidence>
<feature type="domain" description="Soluble ligand binding" evidence="3">
    <location>
        <begin position="190"/>
        <end position="240"/>
    </location>
</feature>
<proteinExistence type="predicted"/>
<dbReference type="OrthoDB" id="8410640at2"/>
<evidence type="ECO:0000256" key="1">
    <source>
        <dbReference type="ARBA" id="ARBA00022729"/>
    </source>
</evidence>
<dbReference type="Proteomes" id="UP000285092">
    <property type="component" value="Unassembled WGS sequence"/>
</dbReference>
<evidence type="ECO:0000259" key="2">
    <source>
        <dbReference type="Pfam" id="PF02563"/>
    </source>
</evidence>
<dbReference type="InterPro" id="IPR019554">
    <property type="entry name" value="Soluble_ligand-bd"/>
</dbReference>
<reference evidence="4 5" key="1">
    <citation type="submission" date="2018-08" db="EMBL/GenBank/DDBJ databases">
        <title>Altererythrobacter sp.Ery1 and Ery12, the genome sequencing of novel strains in genus Alterythrobacter.</title>
        <authorList>
            <person name="Cheng H."/>
            <person name="Wu Y.-H."/>
            <person name="Fang C."/>
            <person name="Xu X.-W."/>
        </authorList>
    </citation>
    <scope>NUCLEOTIDE SEQUENCE [LARGE SCALE GENOMIC DNA]</scope>
    <source>
        <strain evidence="4 5">Ery1</strain>
    </source>
</reference>
<evidence type="ECO:0000259" key="3">
    <source>
        <dbReference type="Pfam" id="PF10531"/>
    </source>
</evidence>
<dbReference type="InterPro" id="IPR049712">
    <property type="entry name" value="Poly_export"/>
</dbReference>
<dbReference type="GO" id="GO:0015159">
    <property type="term" value="F:polysaccharide transmembrane transporter activity"/>
    <property type="evidence" value="ECO:0007669"/>
    <property type="project" value="InterPro"/>
</dbReference>
<gene>
    <name evidence="4" type="ORF">D2V04_17500</name>
</gene>